<dbReference type="EMBL" id="CP036273">
    <property type="protein sequence ID" value="QDU22285.1"/>
    <property type="molecule type" value="Genomic_DNA"/>
</dbReference>
<name>A0A517XXS1_9BACT</name>
<feature type="chain" id="PRO_5022236538" description="DUF945 family protein" evidence="1">
    <location>
        <begin position="23"/>
        <end position="538"/>
    </location>
</feature>
<dbReference type="RefSeq" id="WP_145241896.1">
    <property type="nucleotide sequence ID" value="NZ_CP036273.1"/>
</dbReference>
<dbReference type="OrthoDB" id="263822at2"/>
<dbReference type="KEGG" id="uli:ETAA1_42630"/>
<evidence type="ECO:0000313" key="2">
    <source>
        <dbReference type="EMBL" id="QDU22285.1"/>
    </source>
</evidence>
<evidence type="ECO:0000256" key="1">
    <source>
        <dbReference type="SAM" id="SignalP"/>
    </source>
</evidence>
<sequence precursor="true">MRTWCWAAAVAVAGLLPGTASAQPVKAVEPTVEIRFRSVNDLLDKAEYVGGLFDQENGVTQVRDLIKLVSTEGKGVLGIDPARPIGAYGVLTADLGNSPAVVMLPIADRGQFLKELKDRLGVEPIDEGKGVQKVFVPILNEAYFTFADGYLFAARDPKHLDAKLRVNPKTYFDAADKSVASVVARIDRVPADLRDLVTGQFEHQIKEKQREGAGGKRPAELKIEGFLLDTAAGSVKSIVDEGKELSLRIFVDEKKDEVSAVLNFDAKPGTGLAKTIAGLAGKKSLPAAIVKASAPVVSATGKLALTDDLRKQLEPVLKAVFEDAAAQAGDRGAAERVLEALLPTAKAAALDAAVTITGPDAKGKHALLGALAVKEGGEIVKLAKEFAGFVPNDVVSFTFDVEKVGAFSLHKVELGQVDAGYDRVFGTKTIWLATSDDVFAVGIEPDGKALKAGLKAAPVAVPVATSTAALARAMPLFGDNLRPDELKALVRDAFGEKGPAGRDGVTITVEGGAALTARLTVQGGAVKFGRAVDAFNKK</sequence>
<accession>A0A517XXS1</accession>
<evidence type="ECO:0008006" key="4">
    <source>
        <dbReference type="Google" id="ProtNLM"/>
    </source>
</evidence>
<organism evidence="2 3">
    <name type="scientific">Urbifossiella limnaea</name>
    <dbReference type="NCBI Taxonomy" id="2528023"/>
    <lineage>
        <taxon>Bacteria</taxon>
        <taxon>Pseudomonadati</taxon>
        <taxon>Planctomycetota</taxon>
        <taxon>Planctomycetia</taxon>
        <taxon>Gemmatales</taxon>
        <taxon>Gemmataceae</taxon>
        <taxon>Urbifossiella</taxon>
    </lineage>
</organism>
<keyword evidence="3" id="KW-1185">Reference proteome</keyword>
<reference evidence="2 3" key="1">
    <citation type="submission" date="2019-02" db="EMBL/GenBank/DDBJ databases">
        <title>Deep-cultivation of Planctomycetes and their phenomic and genomic characterization uncovers novel biology.</title>
        <authorList>
            <person name="Wiegand S."/>
            <person name="Jogler M."/>
            <person name="Boedeker C."/>
            <person name="Pinto D."/>
            <person name="Vollmers J."/>
            <person name="Rivas-Marin E."/>
            <person name="Kohn T."/>
            <person name="Peeters S.H."/>
            <person name="Heuer A."/>
            <person name="Rast P."/>
            <person name="Oberbeckmann S."/>
            <person name="Bunk B."/>
            <person name="Jeske O."/>
            <person name="Meyerdierks A."/>
            <person name="Storesund J.E."/>
            <person name="Kallscheuer N."/>
            <person name="Luecker S."/>
            <person name="Lage O.M."/>
            <person name="Pohl T."/>
            <person name="Merkel B.J."/>
            <person name="Hornburger P."/>
            <person name="Mueller R.-W."/>
            <person name="Bruemmer F."/>
            <person name="Labrenz M."/>
            <person name="Spormann A.M."/>
            <person name="Op den Camp H."/>
            <person name="Overmann J."/>
            <person name="Amann R."/>
            <person name="Jetten M.S.M."/>
            <person name="Mascher T."/>
            <person name="Medema M.H."/>
            <person name="Devos D.P."/>
            <person name="Kaster A.-K."/>
            <person name="Ovreas L."/>
            <person name="Rohde M."/>
            <person name="Galperin M.Y."/>
            <person name="Jogler C."/>
        </authorList>
    </citation>
    <scope>NUCLEOTIDE SEQUENCE [LARGE SCALE GENOMIC DNA]</scope>
    <source>
        <strain evidence="2 3">ETA_A1</strain>
    </source>
</reference>
<gene>
    <name evidence="2" type="ORF">ETAA1_42630</name>
</gene>
<dbReference type="AlphaFoldDB" id="A0A517XXS1"/>
<protein>
    <recommendedName>
        <fullName evidence="4">DUF945 family protein</fullName>
    </recommendedName>
</protein>
<dbReference type="Proteomes" id="UP000319576">
    <property type="component" value="Chromosome"/>
</dbReference>
<proteinExistence type="predicted"/>
<feature type="signal peptide" evidence="1">
    <location>
        <begin position="1"/>
        <end position="22"/>
    </location>
</feature>
<evidence type="ECO:0000313" key="3">
    <source>
        <dbReference type="Proteomes" id="UP000319576"/>
    </source>
</evidence>
<keyword evidence="1" id="KW-0732">Signal</keyword>